<dbReference type="Pfam" id="PF20259">
    <property type="entry name" value="tRNA_Me_trans_M"/>
    <property type="match status" value="1"/>
</dbReference>
<evidence type="ECO:0000256" key="11">
    <source>
        <dbReference type="ARBA" id="ARBA00049564"/>
    </source>
</evidence>
<feature type="domain" description="tRNA-specific 2-thiouridylase MnmA-like central" evidence="13">
    <location>
        <begin position="232"/>
        <end position="305"/>
    </location>
</feature>
<dbReference type="FunFam" id="3.40.50.620:FF:000115">
    <property type="entry name" value="tRNA-specific 2-thiouridylase MnmA"/>
    <property type="match status" value="1"/>
</dbReference>
<dbReference type="AlphaFoldDB" id="A0AAN8A9A1"/>
<evidence type="ECO:0000256" key="5">
    <source>
        <dbReference type="ARBA" id="ARBA00022679"/>
    </source>
</evidence>
<dbReference type="PANTHER" id="PTHR11933:SF5">
    <property type="entry name" value="MITOCHONDRIAL TRNA-SPECIFIC 2-THIOURIDYLASE 1"/>
    <property type="match status" value="1"/>
</dbReference>
<evidence type="ECO:0000259" key="12">
    <source>
        <dbReference type="Pfam" id="PF20258"/>
    </source>
</evidence>
<dbReference type="EC" id="2.8.1.14" evidence="3"/>
<dbReference type="InterPro" id="IPR023382">
    <property type="entry name" value="MnmA-like_central_sf"/>
</dbReference>
<keyword evidence="9" id="KW-0694">RNA-binding</keyword>
<keyword evidence="15" id="KW-1185">Reference proteome</keyword>
<evidence type="ECO:0000256" key="1">
    <source>
        <dbReference type="ARBA" id="ARBA00003986"/>
    </source>
</evidence>
<dbReference type="CDD" id="cd01998">
    <property type="entry name" value="MnmA_TRMU-like"/>
    <property type="match status" value="1"/>
</dbReference>
<dbReference type="GO" id="GO:0016783">
    <property type="term" value="F:sulfurtransferase activity"/>
    <property type="evidence" value="ECO:0007669"/>
    <property type="project" value="InterPro"/>
</dbReference>
<evidence type="ECO:0000259" key="13">
    <source>
        <dbReference type="Pfam" id="PF20259"/>
    </source>
</evidence>
<dbReference type="InterPro" id="IPR004506">
    <property type="entry name" value="MnmA-like"/>
</dbReference>
<dbReference type="InterPro" id="IPR046884">
    <property type="entry name" value="MnmA-like_central"/>
</dbReference>
<evidence type="ECO:0000313" key="14">
    <source>
        <dbReference type="EMBL" id="KAK5780885.1"/>
    </source>
</evidence>
<keyword evidence="6" id="KW-0819">tRNA processing</keyword>
<dbReference type="PANTHER" id="PTHR11933">
    <property type="entry name" value="TRNA 5-METHYLAMINOMETHYL-2-THIOURIDYLATE -METHYLTRANSFERASE"/>
    <property type="match status" value="1"/>
</dbReference>
<dbReference type="NCBIfam" id="NF001138">
    <property type="entry name" value="PRK00143.1"/>
    <property type="match status" value="1"/>
</dbReference>
<comment type="similarity">
    <text evidence="2">Belongs to the MnmA/TRMU family.</text>
</comment>
<dbReference type="NCBIfam" id="TIGR00420">
    <property type="entry name" value="trmU"/>
    <property type="match status" value="1"/>
</dbReference>
<gene>
    <name evidence="14" type="ORF">RI543_002012</name>
</gene>
<dbReference type="Pfam" id="PF20258">
    <property type="entry name" value="tRNA_Me_trans_C"/>
    <property type="match status" value="1"/>
</dbReference>
<evidence type="ECO:0000256" key="6">
    <source>
        <dbReference type="ARBA" id="ARBA00022694"/>
    </source>
</evidence>
<dbReference type="SUPFAM" id="SSF52402">
    <property type="entry name" value="Adenine nucleotide alpha hydrolases-like"/>
    <property type="match status" value="1"/>
</dbReference>
<dbReference type="Gene3D" id="2.40.30.10">
    <property type="entry name" value="Translation factors"/>
    <property type="match status" value="1"/>
</dbReference>
<reference evidence="15" key="1">
    <citation type="submission" date="2023-07" db="EMBL/GenBank/DDBJ databases">
        <title>A draft genome of Kazachstania heterogenica Y-27499.</title>
        <authorList>
            <person name="Donic C."/>
            <person name="Kralova J.S."/>
            <person name="Fidel L."/>
            <person name="Ben-Dor S."/>
            <person name="Jung S."/>
        </authorList>
    </citation>
    <scope>NUCLEOTIDE SEQUENCE [LARGE SCALE GENOMIC DNA]</scope>
    <source>
        <strain evidence="15">Y27499</strain>
    </source>
</reference>
<keyword evidence="7" id="KW-0547">Nucleotide-binding</keyword>
<keyword evidence="4" id="KW-0820">tRNA-binding</keyword>
<evidence type="ECO:0000256" key="4">
    <source>
        <dbReference type="ARBA" id="ARBA00022555"/>
    </source>
</evidence>
<dbReference type="Pfam" id="PF03054">
    <property type="entry name" value="tRNA_Me_trans"/>
    <property type="match status" value="1"/>
</dbReference>
<accession>A0AAN8A9A1</accession>
<dbReference type="InterPro" id="IPR014729">
    <property type="entry name" value="Rossmann-like_a/b/a_fold"/>
</dbReference>
<evidence type="ECO:0000313" key="15">
    <source>
        <dbReference type="Proteomes" id="UP001306508"/>
    </source>
</evidence>
<dbReference type="GO" id="GO:0005524">
    <property type="term" value="F:ATP binding"/>
    <property type="evidence" value="ECO:0007669"/>
    <property type="project" value="UniProtKB-KW"/>
</dbReference>
<dbReference type="GO" id="GO:0005739">
    <property type="term" value="C:mitochondrion"/>
    <property type="evidence" value="ECO:0007669"/>
    <property type="project" value="TreeGrafter"/>
</dbReference>
<keyword evidence="10" id="KW-1015">Disulfide bond</keyword>
<dbReference type="GO" id="GO:0000049">
    <property type="term" value="F:tRNA binding"/>
    <property type="evidence" value="ECO:0007669"/>
    <property type="project" value="UniProtKB-KW"/>
</dbReference>
<evidence type="ECO:0000256" key="9">
    <source>
        <dbReference type="ARBA" id="ARBA00022884"/>
    </source>
</evidence>
<dbReference type="Proteomes" id="UP001306508">
    <property type="component" value="Unassembled WGS sequence"/>
</dbReference>
<comment type="caution">
    <text evidence="14">The sequence shown here is derived from an EMBL/GenBank/DDBJ whole genome shotgun (WGS) entry which is preliminary data.</text>
</comment>
<organism evidence="14 15">
    <name type="scientific">Arxiozyma heterogenica</name>
    <dbReference type="NCBI Taxonomy" id="278026"/>
    <lineage>
        <taxon>Eukaryota</taxon>
        <taxon>Fungi</taxon>
        <taxon>Dikarya</taxon>
        <taxon>Ascomycota</taxon>
        <taxon>Saccharomycotina</taxon>
        <taxon>Saccharomycetes</taxon>
        <taxon>Saccharomycetales</taxon>
        <taxon>Saccharomycetaceae</taxon>
        <taxon>Arxiozyma</taxon>
    </lineage>
</organism>
<evidence type="ECO:0000256" key="10">
    <source>
        <dbReference type="ARBA" id="ARBA00023157"/>
    </source>
</evidence>
<keyword evidence="5" id="KW-0808">Transferase</keyword>
<feature type="domain" description="tRNA-specific 2-thiouridylase MnmA-like C-terminal" evidence="12">
    <location>
        <begin position="387"/>
        <end position="422"/>
    </location>
</feature>
<dbReference type="GO" id="GO:0002143">
    <property type="term" value="P:tRNA wobble position uridine thiolation"/>
    <property type="evidence" value="ECO:0007669"/>
    <property type="project" value="TreeGrafter"/>
</dbReference>
<dbReference type="Gene3D" id="3.40.50.620">
    <property type="entry name" value="HUPs"/>
    <property type="match status" value="1"/>
</dbReference>
<comment type="function">
    <text evidence="1">Catalyzes the 2-thiolation of uridine at the wobble position (U34) of mitochondrial tRNA(Lys), tRNA(Glu) and tRNA(Gln). Required for the formation of 5-taurinomethyl-2-thiouridine (tm5s2U) of mitochondrial tRNA(Lys), tRNA(Glu), and tRNA(Gln) at the wobble position. ATP is required to activate the C2 atom of the wobble base.</text>
</comment>
<protein>
    <recommendedName>
        <fullName evidence="3">tRNA-5-taurinomethyluridine 2-sulfurtransferase</fullName>
        <ecNumber evidence="3">2.8.1.14</ecNumber>
    </recommendedName>
</protein>
<evidence type="ECO:0000256" key="2">
    <source>
        <dbReference type="ARBA" id="ARBA00006191"/>
    </source>
</evidence>
<evidence type="ECO:0000256" key="8">
    <source>
        <dbReference type="ARBA" id="ARBA00022840"/>
    </source>
</evidence>
<dbReference type="InterPro" id="IPR046885">
    <property type="entry name" value="MnmA-like_C"/>
</dbReference>
<evidence type="ECO:0000256" key="7">
    <source>
        <dbReference type="ARBA" id="ARBA00022741"/>
    </source>
</evidence>
<name>A0AAN8A9A1_9SACH</name>
<dbReference type="FunFam" id="2.30.30.280:FF:000001">
    <property type="entry name" value="tRNA-specific 2-thiouridylase MnmA"/>
    <property type="match status" value="1"/>
</dbReference>
<comment type="catalytic activity">
    <reaction evidence="11">
        <text>5-taurinomethyluridine(34) in tRNA + S-sulfanyl-L-cysteinyl-[protein] + AH2 + ATP = 5-taurinomethyl-2-thiouridine(34) in tRNA + L-cysteinyl-[protein] + A + AMP + diphosphate + H(+)</text>
        <dbReference type="Rhea" id="RHEA:47040"/>
        <dbReference type="Rhea" id="RHEA-COMP:10131"/>
        <dbReference type="Rhea" id="RHEA-COMP:11726"/>
        <dbReference type="Rhea" id="RHEA-COMP:11732"/>
        <dbReference type="Rhea" id="RHEA-COMP:11733"/>
        <dbReference type="ChEBI" id="CHEBI:13193"/>
        <dbReference type="ChEBI" id="CHEBI:15378"/>
        <dbReference type="ChEBI" id="CHEBI:17499"/>
        <dbReference type="ChEBI" id="CHEBI:29950"/>
        <dbReference type="ChEBI" id="CHEBI:30616"/>
        <dbReference type="ChEBI" id="CHEBI:33019"/>
        <dbReference type="ChEBI" id="CHEBI:61963"/>
        <dbReference type="ChEBI" id="CHEBI:87171"/>
        <dbReference type="ChEBI" id="CHEBI:87172"/>
        <dbReference type="ChEBI" id="CHEBI:456215"/>
        <dbReference type="EC" id="2.8.1.14"/>
    </reaction>
</comment>
<evidence type="ECO:0000256" key="3">
    <source>
        <dbReference type="ARBA" id="ARBA00011953"/>
    </source>
</evidence>
<dbReference type="EMBL" id="JAWIZZ010000040">
    <property type="protein sequence ID" value="KAK5780885.1"/>
    <property type="molecule type" value="Genomic_DNA"/>
</dbReference>
<proteinExistence type="inferred from homology"/>
<keyword evidence="8" id="KW-0067">ATP-binding</keyword>
<sequence>MKRCLSLLEKRIPQGWKQLQPSKHDNIVVAMSSGVDSSIAAAIYSSFPNVRGVYMRNWSNKQNDTKNCDEKDWNDAKKVAKYLNIPIEMVNFEKEYWLDVFEPMLNNYELGLTPNPDILCNRYIKFGTLKQKLDEMYGVDNYWLVTGHYSRILQECRTGQFELLRGIDSSKDQSYYLSQVKPDIMDRTILPIGNFYKREIRQLAKELQLPTADKPDSQGICFVNNSQRGKFKTFLKEYLPSKPGHIITIDPQSGHKKVWGEHGGLWSYTIGQKVGIPMPQGDPEYRGTWFVSDKLRDTNEIMIVRGRDNPKLFRDHVKIIDMKWLFPEEDLMNIEKTLQEGIQRGDLFLQYRSLQEPILVDKYELWKSDQATNDKNQYINQRKNQRKNLEFILTLSCPQRAMAPGQYGCLYLKNRVIGSGTIIL</sequence>
<dbReference type="Gene3D" id="2.30.30.280">
    <property type="entry name" value="Adenine nucleotide alpha hydrolases-like domains"/>
    <property type="match status" value="1"/>
</dbReference>